<keyword evidence="3" id="KW-0472">Membrane</keyword>
<evidence type="ECO:0000259" key="5">
    <source>
        <dbReference type="PROSITE" id="PS50113"/>
    </source>
</evidence>
<proteinExistence type="predicted"/>
<feature type="compositionally biased region" description="Polar residues" evidence="2">
    <location>
        <begin position="479"/>
        <end position="494"/>
    </location>
</feature>
<gene>
    <name evidence="6" type="ORF">TR69_WS6001001348</name>
</gene>
<evidence type="ECO:0000256" key="1">
    <source>
        <dbReference type="ARBA" id="ARBA00022729"/>
    </source>
</evidence>
<dbReference type="NCBIfam" id="TIGR00229">
    <property type="entry name" value="sensory_box"/>
    <property type="match status" value="1"/>
</dbReference>
<dbReference type="SMART" id="SM00062">
    <property type="entry name" value="PBPb"/>
    <property type="match status" value="1"/>
</dbReference>
<evidence type="ECO:0000256" key="2">
    <source>
        <dbReference type="SAM" id="MobiDB-lite"/>
    </source>
</evidence>
<dbReference type="InterPro" id="IPR035965">
    <property type="entry name" value="PAS-like_dom_sf"/>
</dbReference>
<dbReference type="SUPFAM" id="SSF53850">
    <property type="entry name" value="Periplasmic binding protein-like II"/>
    <property type="match status" value="1"/>
</dbReference>
<dbReference type="PROSITE" id="PS50113">
    <property type="entry name" value="PAC"/>
    <property type="match status" value="1"/>
</dbReference>
<organism evidence="6 7">
    <name type="scientific">candidate division WS6 bacterium OLB20</name>
    <dbReference type="NCBI Taxonomy" id="1617426"/>
    <lineage>
        <taxon>Bacteria</taxon>
        <taxon>Candidatus Dojkabacteria</taxon>
    </lineage>
</organism>
<dbReference type="EMBL" id="JYNZ01000005">
    <property type="protein sequence ID" value="KXK26054.1"/>
    <property type="molecule type" value="Genomic_DNA"/>
</dbReference>
<dbReference type="InterPro" id="IPR001638">
    <property type="entry name" value="Solute-binding_3/MltF_N"/>
</dbReference>
<dbReference type="Pfam" id="PF00497">
    <property type="entry name" value="SBP_bac_3"/>
    <property type="match status" value="1"/>
</dbReference>
<feature type="region of interest" description="Disordered" evidence="2">
    <location>
        <begin position="464"/>
        <end position="494"/>
    </location>
</feature>
<evidence type="ECO:0000259" key="4">
    <source>
        <dbReference type="PROSITE" id="PS50112"/>
    </source>
</evidence>
<dbReference type="Proteomes" id="UP000070457">
    <property type="component" value="Unassembled WGS sequence"/>
</dbReference>
<keyword evidence="3" id="KW-1133">Transmembrane helix</keyword>
<evidence type="ECO:0000313" key="6">
    <source>
        <dbReference type="EMBL" id="KXK26054.1"/>
    </source>
</evidence>
<accession>A0A136LWM2</accession>
<keyword evidence="1" id="KW-0732">Signal</keyword>
<feature type="domain" description="PAS" evidence="4">
    <location>
        <begin position="320"/>
        <end position="393"/>
    </location>
</feature>
<keyword evidence="3" id="KW-0812">Transmembrane</keyword>
<dbReference type="PROSITE" id="PS50112">
    <property type="entry name" value="PAS"/>
    <property type="match status" value="1"/>
</dbReference>
<dbReference type="PANTHER" id="PTHR35936:SF19">
    <property type="entry name" value="AMINO-ACID-BINDING PROTEIN YXEM-RELATED"/>
    <property type="match status" value="1"/>
</dbReference>
<dbReference type="AlphaFoldDB" id="A0A136LWM2"/>
<feature type="compositionally biased region" description="Basic and acidic residues" evidence="2">
    <location>
        <begin position="464"/>
        <end position="473"/>
    </location>
</feature>
<sequence length="494" mass="55737">MSALQEILLKRFLHIFIVIALLAAPSLAADVRAQEEQTIVRVALSENPPKIYTDDAGQVVGFWPELLDYIAGQEGWIIEYVPGTFDEGLTRLENGEVDIITDIAFSAERSLRFEFTSETAFINWAAVYVRPGSRVESFGDFADKRIAVLDEDIHFTGPLGISSLMEAFELEAEYLRLQSYEDVIESVERGDADIAVVNRLFGDFIGSNYNVEQTSLVFNPVELKFALNKDDQDTPVMIETIDKHIRSLKSDPESVYYESIIDELRLNIQQVEVEPDWIRPLAIASVILIVIALIYIMVARRYGLSMQAQAEKTSSKLKESETRYQELSDLLPQTIFEADNECYLTYVNDYIEPLFGYTKEELLDGHKLCDLFADEASKEVARQTPASARIENRQLTARKKDGTEFPVILFSAPIEVNGVIVGARGIIADISAQKKVEKELADKVGELEELTQTMIGRELKMKELKMQLEKEQEKDEDNQSATDADSQTPQDTKS</sequence>
<dbReference type="Gene3D" id="3.40.190.10">
    <property type="entry name" value="Periplasmic binding protein-like II"/>
    <property type="match status" value="2"/>
</dbReference>
<reference evidence="6 7" key="1">
    <citation type="submission" date="2015-02" db="EMBL/GenBank/DDBJ databases">
        <title>Improved understanding of the partial-nitritation anammox process through 23 genomes representing the majority of the microbial community.</title>
        <authorList>
            <person name="Speth D.R."/>
            <person name="In T Zandt M."/>
            <person name="Guerrero Cruz S."/>
            <person name="Jetten M.S."/>
            <person name="Dutilh B.E."/>
        </authorList>
    </citation>
    <scope>NUCLEOTIDE SEQUENCE [LARGE SCALE GENOMIC DNA]</scope>
    <source>
        <strain evidence="6">OLB20</strain>
    </source>
</reference>
<evidence type="ECO:0000256" key="3">
    <source>
        <dbReference type="SAM" id="Phobius"/>
    </source>
</evidence>
<dbReference type="InterPro" id="IPR000014">
    <property type="entry name" value="PAS"/>
</dbReference>
<protein>
    <submittedName>
        <fullName evidence="6">Bacterial extracellular solute-binding protein, family 3</fullName>
    </submittedName>
</protein>
<dbReference type="Pfam" id="PF13426">
    <property type="entry name" value="PAS_9"/>
    <property type="match status" value="1"/>
</dbReference>
<dbReference type="PANTHER" id="PTHR35936">
    <property type="entry name" value="MEMBRANE-BOUND LYTIC MUREIN TRANSGLYCOSYLASE F"/>
    <property type="match status" value="1"/>
</dbReference>
<name>A0A136LWM2_9BACT</name>
<dbReference type="Gene3D" id="3.30.450.20">
    <property type="entry name" value="PAS domain"/>
    <property type="match status" value="1"/>
</dbReference>
<feature type="transmembrane region" description="Helical" evidence="3">
    <location>
        <begin position="277"/>
        <end position="298"/>
    </location>
</feature>
<dbReference type="SUPFAM" id="SSF55785">
    <property type="entry name" value="PYP-like sensor domain (PAS domain)"/>
    <property type="match status" value="1"/>
</dbReference>
<dbReference type="InterPro" id="IPR000700">
    <property type="entry name" value="PAS-assoc_C"/>
</dbReference>
<dbReference type="STRING" id="1617426.TR69_WS6001001348"/>
<dbReference type="CDD" id="cd00130">
    <property type="entry name" value="PAS"/>
    <property type="match status" value="1"/>
</dbReference>
<feature type="domain" description="PAC" evidence="5">
    <location>
        <begin position="391"/>
        <end position="442"/>
    </location>
</feature>
<dbReference type="SMART" id="SM00091">
    <property type="entry name" value="PAS"/>
    <property type="match status" value="1"/>
</dbReference>
<comment type="caution">
    <text evidence="6">The sequence shown here is derived from an EMBL/GenBank/DDBJ whole genome shotgun (WGS) entry which is preliminary data.</text>
</comment>
<evidence type="ECO:0000313" key="7">
    <source>
        <dbReference type="Proteomes" id="UP000070457"/>
    </source>
</evidence>